<dbReference type="InterPro" id="IPR003593">
    <property type="entry name" value="AAA+_ATPase"/>
</dbReference>
<dbReference type="InterPro" id="IPR003439">
    <property type="entry name" value="ABC_transporter-like_ATP-bd"/>
</dbReference>
<dbReference type="GO" id="GO:0022857">
    <property type="term" value="F:transmembrane transporter activity"/>
    <property type="evidence" value="ECO:0007669"/>
    <property type="project" value="TreeGrafter"/>
</dbReference>
<dbReference type="Gene3D" id="3.40.50.300">
    <property type="entry name" value="P-loop containing nucleotide triphosphate hydrolases"/>
    <property type="match status" value="1"/>
</dbReference>
<dbReference type="PANTHER" id="PTHR24220">
    <property type="entry name" value="IMPORT ATP-BINDING PROTEIN"/>
    <property type="match status" value="1"/>
</dbReference>
<dbReference type="SUPFAM" id="SSF52540">
    <property type="entry name" value="P-loop containing nucleoside triphosphate hydrolases"/>
    <property type="match status" value="1"/>
</dbReference>
<gene>
    <name evidence="4" type="ORF">DFP98_11178</name>
</gene>
<dbReference type="PROSITE" id="PS00211">
    <property type="entry name" value="ABC_TRANSPORTER_1"/>
    <property type="match status" value="1"/>
</dbReference>
<dbReference type="GO" id="GO:0005524">
    <property type="term" value="F:ATP binding"/>
    <property type="evidence" value="ECO:0007669"/>
    <property type="project" value="UniProtKB-KW"/>
</dbReference>
<keyword evidence="1" id="KW-0547">Nucleotide-binding</keyword>
<evidence type="ECO:0000256" key="1">
    <source>
        <dbReference type="ARBA" id="ARBA00022741"/>
    </source>
</evidence>
<dbReference type="AlphaFoldDB" id="A0A3D9JRN7"/>
<dbReference type="InterPro" id="IPR017871">
    <property type="entry name" value="ABC_transporter-like_CS"/>
</dbReference>
<dbReference type="GO" id="GO:0005886">
    <property type="term" value="C:plasma membrane"/>
    <property type="evidence" value="ECO:0007669"/>
    <property type="project" value="TreeGrafter"/>
</dbReference>
<dbReference type="GO" id="GO:0016887">
    <property type="term" value="F:ATP hydrolysis activity"/>
    <property type="evidence" value="ECO:0007669"/>
    <property type="project" value="InterPro"/>
</dbReference>
<sequence>MSVGSGRLTMLRGRSGSGKTTLLNLLGGLDRPTEGEVVFRDRSLSRWSDKQLTVVRRKEIGFIFQSFALLPLLTVKENVELSMRMAKLPRLEWRGRAEECLELVGLAKRSSHRPSELSGGEQQRAAIAKAIAHKPRVLLADEPTAELDSVMAARIIALFRDIADREGMAICMTTHDSTLWGAADVVYQMVDGRIVPD</sequence>
<dbReference type="PROSITE" id="PS50893">
    <property type="entry name" value="ABC_TRANSPORTER_2"/>
    <property type="match status" value="1"/>
</dbReference>
<name>A0A3D9JRN7_9BACL</name>
<accession>A0A3D9JRN7</accession>
<proteinExistence type="predicted"/>
<organism evidence="4 5">
    <name type="scientific">Cohnella phaseoli</name>
    <dbReference type="NCBI Taxonomy" id="456490"/>
    <lineage>
        <taxon>Bacteria</taxon>
        <taxon>Bacillati</taxon>
        <taxon>Bacillota</taxon>
        <taxon>Bacilli</taxon>
        <taxon>Bacillales</taxon>
        <taxon>Paenibacillaceae</taxon>
        <taxon>Cohnella</taxon>
    </lineage>
</organism>
<comment type="caution">
    <text evidence="4">The sequence shown here is derived from an EMBL/GenBank/DDBJ whole genome shotgun (WGS) entry which is preliminary data.</text>
</comment>
<dbReference type="EMBL" id="QRDZ01000011">
    <property type="protein sequence ID" value="RED76694.1"/>
    <property type="molecule type" value="Genomic_DNA"/>
</dbReference>
<evidence type="ECO:0000256" key="2">
    <source>
        <dbReference type="ARBA" id="ARBA00022840"/>
    </source>
</evidence>
<dbReference type="Proteomes" id="UP000256977">
    <property type="component" value="Unassembled WGS sequence"/>
</dbReference>
<protein>
    <submittedName>
        <fullName evidence="4">Putative ABC transport system ATP-binding protein</fullName>
    </submittedName>
</protein>
<reference evidence="4 5" key="1">
    <citation type="submission" date="2018-07" db="EMBL/GenBank/DDBJ databases">
        <title>Genomic Encyclopedia of Type Strains, Phase III (KMG-III): the genomes of soil and plant-associated and newly described type strains.</title>
        <authorList>
            <person name="Whitman W."/>
        </authorList>
    </citation>
    <scope>NUCLEOTIDE SEQUENCE [LARGE SCALE GENOMIC DNA]</scope>
    <source>
        <strain evidence="4 5">CECT 7287</strain>
    </source>
</reference>
<dbReference type="InterPro" id="IPR015854">
    <property type="entry name" value="ABC_transpr_LolD-like"/>
</dbReference>
<evidence type="ECO:0000259" key="3">
    <source>
        <dbReference type="PROSITE" id="PS50893"/>
    </source>
</evidence>
<keyword evidence="2 4" id="KW-0067">ATP-binding</keyword>
<evidence type="ECO:0000313" key="5">
    <source>
        <dbReference type="Proteomes" id="UP000256977"/>
    </source>
</evidence>
<dbReference type="Pfam" id="PF00005">
    <property type="entry name" value="ABC_tran"/>
    <property type="match status" value="1"/>
</dbReference>
<evidence type="ECO:0000313" key="4">
    <source>
        <dbReference type="EMBL" id="RED76694.1"/>
    </source>
</evidence>
<dbReference type="SMART" id="SM00382">
    <property type="entry name" value="AAA"/>
    <property type="match status" value="1"/>
</dbReference>
<dbReference type="InterPro" id="IPR027417">
    <property type="entry name" value="P-loop_NTPase"/>
</dbReference>
<feature type="domain" description="ABC transporter" evidence="3">
    <location>
        <begin position="1"/>
        <end position="195"/>
    </location>
</feature>
<keyword evidence="5" id="KW-1185">Reference proteome</keyword>